<sequence>MKKDFYTLTICTLLFLAGVIWANLVPSSNFWEIKIDGAFSVLSAIATATAAIAAWQAARFTAMQSATAARQARWQEYRFHYEEFRELLGNTEKVLNVEFHNPQAIYNRIFPKNRDIHAPFSLEGGQEIQSWRSTFGKLLVESQQPEALSQRDLEQWLFTFARLKGWTGVSISRPDENQLTLDKFFPTDISTGNLSNFISTYGQILASLCEFALIKEPPSGGASPEFLSKLSELIDDARSGRGANSYLPRNKVLPRR</sequence>
<evidence type="ECO:0000313" key="3">
    <source>
        <dbReference type="Proteomes" id="UP000243063"/>
    </source>
</evidence>
<dbReference type="Proteomes" id="UP000243063">
    <property type="component" value="Chromosome I"/>
</dbReference>
<dbReference type="RefSeq" id="WP_090213822.1">
    <property type="nucleotide sequence ID" value="NZ_LT629780.1"/>
</dbReference>
<name>A0A1H2GMG2_9GAMM</name>
<keyword evidence="1" id="KW-0472">Membrane</keyword>
<protein>
    <submittedName>
        <fullName evidence="2">Uncharacterized protein</fullName>
    </submittedName>
</protein>
<keyword evidence="3" id="KW-1185">Reference proteome</keyword>
<feature type="transmembrane region" description="Helical" evidence="1">
    <location>
        <begin position="38"/>
        <end position="55"/>
    </location>
</feature>
<proteinExistence type="predicted"/>
<evidence type="ECO:0000313" key="2">
    <source>
        <dbReference type="EMBL" id="SDU20568.1"/>
    </source>
</evidence>
<evidence type="ECO:0000256" key="1">
    <source>
        <dbReference type="SAM" id="Phobius"/>
    </source>
</evidence>
<accession>A0A1H2GMG2</accession>
<dbReference type="EMBL" id="LT629780">
    <property type="protein sequence ID" value="SDU20568.1"/>
    <property type="molecule type" value="Genomic_DNA"/>
</dbReference>
<reference evidence="3" key="1">
    <citation type="submission" date="2016-10" db="EMBL/GenBank/DDBJ databases">
        <authorList>
            <person name="Varghese N."/>
            <person name="Submissions S."/>
        </authorList>
    </citation>
    <scope>NUCLEOTIDE SEQUENCE [LARGE SCALE GENOMIC DNA]</scope>
    <source>
        <strain evidence="3">CCTCC 2012022</strain>
    </source>
</reference>
<dbReference type="AlphaFoldDB" id="A0A1H2GMG2"/>
<keyword evidence="1" id="KW-0812">Transmembrane</keyword>
<keyword evidence="1" id="KW-1133">Transmembrane helix</keyword>
<gene>
    <name evidence="2" type="ORF">SAMN05216580_1856</name>
</gene>
<organism evidence="2 3">
    <name type="scientific">Geopseudomonas guangdongensis</name>
    <dbReference type="NCBI Taxonomy" id="1245526"/>
    <lineage>
        <taxon>Bacteria</taxon>
        <taxon>Pseudomonadati</taxon>
        <taxon>Pseudomonadota</taxon>
        <taxon>Gammaproteobacteria</taxon>
        <taxon>Pseudomonadales</taxon>
        <taxon>Pseudomonadaceae</taxon>
        <taxon>Geopseudomonas</taxon>
    </lineage>
</organism>